<organism evidence="2 3">
    <name type="scientific">Powellomyces hirtus</name>
    <dbReference type="NCBI Taxonomy" id="109895"/>
    <lineage>
        <taxon>Eukaryota</taxon>
        <taxon>Fungi</taxon>
        <taxon>Fungi incertae sedis</taxon>
        <taxon>Chytridiomycota</taxon>
        <taxon>Chytridiomycota incertae sedis</taxon>
        <taxon>Chytridiomycetes</taxon>
        <taxon>Spizellomycetales</taxon>
        <taxon>Powellomycetaceae</taxon>
        <taxon>Powellomyces</taxon>
    </lineage>
</organism>
<evidence type="ECO:0000256" key="1">
    <source>
        <dbReference type="ARBA" id="ARBA00010815"/>
    </source>
</evidence>
<dbReference type="Pfam" id="PF02353">
    <property type="entry name" value="CMAS"/>
    <property type="match status" value="1"/>
</dbReference>
<comment type="similarity">
    <text evidence="1">Belongs to the CFA/CMAS family.</text>
</comment>
<dbReference type="EMBL" id="QEAQ01000110">
    <property type="protein sequence ID" value="TPX55436.1"/>
    <property type="molecule type" value="Genomic_DNA"/>
</dbReference>
<comment type="caution">
    <text evidence="2">The sequence shown here is derived from an EMBL/GenBank/DDBJ whole genome shotgun (WGS) entry which is preliminary data.</text>
</comment>
<name>A0A507DV56_9FUNG</name>
<evidence type="ECO:0008006" key="4">
    <source>
        <dbReference type="Google" id="ProtNLM"/>
    </source>
</evidence>
<dbReference type="CDD" id="cd02440">
    <property type="entry name" value="AdoMet_MTases"/>
    <property type="match status" value="1"/>
</dbReference>
<dbReference type="AlphaFoldDB" id="A0A507DV56"/>
<dbReference type="STRING" id="109895.A0A507DV56"/>
<dbReference type="PANTHER" id="PTHR43832:SF1">
    <property type="entry name" value="S-ADENOSYL-L-METHIONINE-DEPENDENT METHYLTRANSFERASES SUPERFAMILY PROTEIN"/>
    <property type="match status" value="1"/>
</dbReference>
<dbReference type="FunFam" id="3.40.50.150:FF:000554">
    <property type="entry name" value="Cation-transporting ATPase"/>
    <property type="match status" value="1"/>
</dbReference>
<dbReference type="Gene3D" id="3.40.50.150">
    <property type="entry name" value="Vaccinia Virus protein VP39"/>
    <property type="match status" value="1"/>
</dbReference>
<keyword evidence="3" id="KW-1185">Reference proteome</keyword>
<proteinExistence type="inferred from homology"/>
<sequence>MVQIPPLSSIYEPALDQGLVPDFVLRRGIRHLLSRRVAQLQQADKVSYIKALKEREAIADNTKEANEQHYEVPTEFFKLCLGERMKYSCCLFEDGANTLNEAEVKMMELYAQRAGLVDGMTVLDLGCGWGSLSLFLAERFPNSKITGLSNSATQRESILQMAADRGLTNVEIITGDINYYAMDRTFDRIFSIEMFEHMKNYSALFTKISKWIKPETGRLFVHVFAHQTTPYDFKTEDDNSWMARYFFTGGTMPCEDLFLWFQQEVEVLDRWTVNGQNYAKTSEEWLKLLDSNKKKAMPILVKAYGEEGAYMWLQRWRVFYLSVAELFNYNRGNEWVVVHYLFKRR</sequence>
<dbReference type="SUPFAM" id="SSF53335">
    <property type="entry name" value="S-adenosyl-L-methionine-dependent methyltransferases"/>
    <property type="match status" value="1"/>
</dbReference>
<dbReference type="InterPro" id="IPR029063">
    <property type="entry name" value="SAM-dependent_MTases_sf"/>
</dbReference>
<reference evidence="2 3" key="1">
    <citation type="journal article" date="2019" name="Sci. Rep.">
        <title>Comparative genomics of chytrid fungi reveal insights into the obligate biotrophic and pathogenic lifestyle of Synchytrium endobioticum.</title>
        <authorList>
            <person name="van de Vossenberg B.T.L.H."/>
            <person name="Warris S."/>
            <person name="Nguyen H.D.T."/>
            <person name="van Gent-Pelzer M.P.E."/>
            <person name="Joly D.L."/>
            <person name="van de Geest H.C."/>
            <person name="Bonants P.J.M."/>
            <person name="Smith D.S."/>
            <person name="Levesque C.A."/>
            <person name="van der Lee T.A.J."/>
        </authorList>
    </citation>
    <scope>NUCLEOTIDE SEQUENCE [LARGE SCALE GENOMIC DNA]</scope>
    <source>
        <strain evidence="2 3">CBS 809.83</strain>
    </source>
</reference>
<evidence type="ECO:0000313" key="2">
    <source>
        <dbReference type="EMBL" id="TPX55436.1"/>
    </source>
</evidence>
<dbReference type="PANTHER" id="PTHR43832">
    <property type="match status" value="1"/>
</dbReference>
<protein>
    <recommendedName>
        <fullName evidence="4">Cyclopropane-fatty-acyl-phospholipid synthase</fullName>
    </recommendedName>
</protein>
<evidence type="ECO:0000313" key="3">
    <source>
        <dbReference type="Proteomes" id="UP000318582"/>
    </source>
</evidence>
<dbReference type="Proteomes" id="UP000318582">
    <property type="component" value="Unassembled WGS sequence"/>
</dbReference>
<gene>
    <name evidence="2" type="ORF">PhCBS80983_g05316</name>
</gene>
<accession>A0A507DV56</accession>